<dbReference type="PROSITE" id="PS51257">
    <property type="entry name" value="PROKAR_LIPOPROTEIN"/>
    <property type="match status" value="1"/>
</dbReference>
<keyword evidence="3" id="KW-1185">Reference proteome</keyword>
<gene>
    <name evidence="2" type="ORF">SAMN02745220_05338</name>
</gene>
<feature type="signal peptide" evidence="1">
    <location>
        <begin position="1"/>
        <end position="21"/>
    </location>
</feature>
<dbReference type="STRING" id="1121416.SAMN02745220_05338"/>
<dbReference type="PANTHER" id="PTHR30024:SF17">
    <property type="entry name" value="SOLUTE-BINDING PROTEIN FAMILY 3_N-TERMINAL DOMAIN-CONTAINING PROTEIN"/>
    <property type="match status" value="1"/>
</dbReference>
<dbReference type="Pfam" id="PF12974">
    <property type="entry name" value="Phosphonate-bd"/>
    <property type="match status" value="1"/>
</dbReference>
<evidence type="ECO:0000313" key="2">
    <source>
        <dbReference type="EMBL" id="SHO53848.1"/>
    </source>
</evidence>
<dbReference type="Gene3D" id="3.40.190.10">
    <property type="entry name" value="Periplasmic binding protein-like II"/>
    <property type="match status" value="2"/>
</dbReference>
<dbReference type="AlphaFoldDB" id="A0A1M7YMQ7"/>
<evidence type="ECO:0000256" key="1">
    <source>
        <dbReference type="SAM" id="SignalP"/>
    </source>
</evidence>
<proteinExistence type="predicted"/>
<keyword evidence="1" id="KW-0732">Signal</keyword>
<dbReference type="RefSeq" id="WP_159441403.1">
    <property type="nucleotide sequence ID" value="NZ_FRFE01000083.1"/>
</dbReference>
<reference evidence="2 3" key="1">
    <citation type="submission" date="2016-12" db="EMBL/GenBank/DDBJ databases">
        <authorList>
            <person name="Song W.-J."/>
            <person name="Kurnit D.M."/>
        </authorList>
    </citation>
    <scope>NUCLEOTIDE SEQUENCE [LARGE SCALE GENOMIC DNA]</scope>
    <source>
        <strain evidence="2 3">DSM 18488</strain>
    </source>
</reference>
<dbReference type="OrthoDB" id="5414434at2"/>
<dbReference type="Proteomes" id="UP000184603">
    <property type="component" value="Unassembled WGS sequence"/>
</dbReference>
<organism evidence="2 3">
    <name type="scientific">Desulfopila aestuarii DSM 18488</name>
    <dbReference type="NCBI Taxonomy" id="1121416"/>
    <lineage>
        <taxon>Bacteria</taxon>
        <taxon>Pseudomonadati</taxon>
        <taxon>Thermodesulfobacteriota</taxon>
        <taxon>Desulfobulbia</taxon>
        <taxon>Desulfobulbales</taxon>
        <taxon>Desulfocapsaceae</taxon>
        <taxon>Desulfopila</taxon>
    </lineage>
</organism>
<accession>A0A1M7YMQ7</accession>
<dbReference type="PANTHER" id="PTHR30024">
    <property type="entry name" value="ALIPHATIC SULFONATES-BINDING PROTEIN-RELATED"/>
    <property type="match status" value="1"/>
</dbReference>
<feature type="chain" id="PRO_5012952348" evidence="1">
    <location>
        <begin position="22"/>
        <end position="282"/>
    </location>
</feature>
<evidence type="ECO:0000313" key="3">
    <source>
        <dbReference type="Proteomes" id="UP000184603"/>
    </source>
</evidence>
<dbReference type="EMBL" id="FRFE01000083">
    <property type="protein sequence ID" value="SHO53848.1"/>
    <property type="molecule type" value="Genomic_DNA"/>
</dbReference>
<sequence>MKFSKIMLALVLSMISCSFFAMPTHLWSDELKEFKKEYVFAVIPQGPPETMYRNWKPFIDRLSHDTHLALKLKLYERMEDFDEDLREGEVDFAYLNPIQEIKAWHASGYIPLVRNKEIIRGVIFVKKNSGIKNLQDLNGKEIALVGSGNVCSIALRHDIQALDIKSHYVGSSSNVYKNVEIDESSAGGTLDVVFEKDIPTLAQEFRTIYTTDSLSSHPIAAHPSVSLNDRFLVQENVMKYAKDKKSQDLLKAIGMQDPVMANYQKDYQPLEARLVKSSDTAH</sequence>
<name>A0A1M7YMQ7_9BACT</name>
<dbReference type="SUPFAM" id="SSF53850">
    <property type="entry name" value="Periplasmic binding protein-like II"/>
    <property type="match status" value="1"/>
</dbReference>
<protein>
    <submittedName>
        <fullName evidence="2">Phosphonate transport system substrate-binding protein</fullName>
    </submittedName>
</protein>